<dbReference type="AlphaFoldDB" id="X1AAV6"/>
<comment type="caution">
    <text evidence="2">The sequence shown here is derived from an EMBL/GenBank/DDBJ whole genome shotgun (WGS) entry which is preliminary data.</text>
</comment>
<sequence length="67" mass="7156">MDKRRRISPIIIAIIVIVAIAAVGIGYIVTRGAAPSGDIETATSLSFKVDMTIMGTESTMTFKGERN</sequence>
<evidence type="ECO:0008006" key="3">
    <source>
        <dbReference type="Google" id="ProtNLM"/>
    </source>
</evidence>
<feature type="transmembrane region" description="Helical" evidence="1">
    <location>
        <begin position="7"/>
        <end position="29"/>
    </location>
</feature>
<keyword evidence="1" id="KW-0812">Transmembrane</keyword>
<evidence type="ECO:0000313" key="2">
    <source>
        <dbReference type="EMBL" id="GAG69823.1"/>
    </source>
</evidence>
<organism evidence="2">
    <name type="scientific">marine sediment metagenome</name>
    <dbReference type="NCBI Taxonomy" id="412755"/>
    <lineage>
        <taxon>unclassified sequences</taxon>
        <taxon>metagenomes</taxon>
        <taxon>ecological metagenomes</taxon>
    </lineage>
</organism>
<name>X1AAV6_9ZZZZ</name>
<dbReference type="EMBL" id="BART01008169">
    <property type="protein sequence ID" value="GAG69823.1"/>
    <property type="molecule type" value="Genomic_DNA"/>
</dbReference>
<keyword evidence="1" id="KW-1133">Transmembrane helix</keyword>
<evidence type="ECO:0000256" key="1">
    <source>
        <dbReference type="SAM" id="Phobius"/>
    </source>
</evidence>
<accession>X1AAV6</accession>
<proteinExistence type="predicted"/>
<keyword evidence="1" id="KW-0472">Membrane</keyword>
<reference evidence="2" key="1">
    <citation type="journal article" date="2014" name="Front. Microbiol.">
        <title>High frequency of phylogenetically diverse reductive dehalogenase-homologous genes in deep subseafloor sedimentary metagenomes.</title>
        <authorList>
            <person name="Kawai M."/>
            <person name="Futagami T."/>
            <person name="Toyoda A."/>
            <person name="Takaki Y."/>
            <person name="Nishi S."/>
            <person name="Hori S."/>
            <person name="Arai W."/>
            <person name="Tsubouchi T."/>
            <person name="Morono Y."/>
            <person name="Uchiyama I."/>
            <person name="Ito T."/>
            <person name="Fujiyama A."/>
            <person name="Inagaki F."/>
            <person name="Takami H."/>
        </authorList>
    </citation>
    <scope>NUCLEOTIDE SEQUENCE</scope>
    <source>
        <strain evidence="2">Expedition CK06-06</strain>
    </source>
</reference>
<gene>
    <name evidence="2" type="ORF">S01H4_18428</name>
</gene>
<protein>
    <recommendedName>
        <fullName evidence="3">Archaeal Type IV pilin N-terminal domain-containing protein</fullName>
    </recommendedName>
</protein>